<evidence type="ECO:0000256" key="7">
    <source>
        <dbReference type="ARBA" id="ARBA00023277"/>
    </source>
</evidence>
<evidence type="ECO:0000313" key="12">
    <source>
        <dbReference type="Proteomes" id="UP001305414"/>
    </source>
</evidence>
<dbReference type="Gene3D" id="3.40.50.1820">
    <property type="entry name" value="alpha/beta hydrolase"/>
    <property type="match status" value="1"/>
</dbReference>
<comment type="caution">
    <text evidence="11">The sequence shown here is derived from an EMBL/GenBank/DDBJ whole genome shotgun (WGS) entry which is preliminary data.</text>
</comment>
<name>A0AAN7UFJ5_9PEZI</name>
<dbReference type="SUPFAM" id="SSF53474">
    <property type="entry name" value="alpha/beta-Hydrolases"/>
    <property type="match status" value="1"/>
</dbReference>
<keyword evidence="3" id="KW-0964">Secreted</keyword>
<dbReference type="InterPro" id="IPR043595">
    <property type="entry name" value="FaeB/C/D"/>
</dbReference>
<dbReference type="GO" id="GO:0005576">
    <property type="term" value="C:extracellular region"/>
    <property type="evidence" value="ECO:0007669"/>
    <property type="project" value="UniProtKB-SubCell"/>
</dbReference>
<evidence type="ECO:0000256" key="4">
    <source>
        <dbReference type="ARBA" id="ARBA00022651"/>
    </source>
</evidence>
<keyword evidence="7" id="KW-0119">Carbohydrate metabolism</keyword>
<dbReference type="PANTHER" id="PTHR38050">
    <property type="match status" value="1"/>
</dbReference>
<keyword evidence="4" id="KW-0858">Xylan degradation</keyword>
<proteinExistence type="predicted"/>
<dbReference type="InterPro" id="IPR001375">
    <property type="entry name" value="Peptidase_S9_cat"/>
</dbReference>
<feature type="domain" description="Peptidase S9 prolyl oligopeptidase catalytic" evidence="10">
    <location>
        <begin position="115"/>
        <end position="199"/>
    </location>
</feature>
<evidence type="ECO:0000256" key="9">
    <source>
        <dbReference type="ARBA" id="ARBA00034075"/>
    </source>
</evidence>
<reference evidence="11 12" key="1">
    <citation type="submission" date="2023-10" db="EMBL/GenBank/DDBJ databases">
        <title>Draft genome sequence of Xylaria bambusicola isolate GMP-LS, the root and basal stem rot pathogen of sugarcane in Indonesia.</title>
        <authorList>
            <person name="Selvaraj P."/>
            <person name="Muralishankar V."/>
            <person name="Muruganantham S."/>
            <person name="Sp S."/>
            <person name="Haryani S."/>
            <person name="Lau K.J.X."/>
            <person name="Naqvi N.I."/>
        </authorList>
    </citation>
    <scope>NUCLEOTIDE SEQUENCE [LARGE SCALE GENOMIC DNA]</scope>
    <source>
        <strain evidence="11">GMP-LS</strain>
    </source>
</reference>
<comment type="subcellular location">
    <subcellularLocation>
        <location evidence="1">Secreted</location>
    </subcellularLocation>
</comment>
<evidence type="ECO:0000259" key="10">
    <source>
        <dbReference type="Pfam" id="PF00326"/>
    </source>
</evidence>
<keyword evidence="8" id="KW-0624">Polysaccharide degradation</keyword>
<dbReference type="GO" id="GO:0008236">
    <property type="term" value="F:serine-type peptidase activity"/>
    <property type="evidence" value="ECO:0007669"/>
    <property type="project" value="InterPro"/>
</dbReference>
<keyword evidence="12" id="KW-1185">Reference proteome</keyword>
<keyword evidence="6" id="KW-0378">Hydrolase</keyword>
<dbReference type="EMBL" id="JAWHQM010000005">
    <property type="protein sequence ID" value="KAK5627363.1"/>
    <property type="molecule type" value="Genomic_DNA"/>
</dbReference>
<gene>
    <name evidence="11" type="ORF">RRF57_003078</name>
</gene>
<comment type="catalytic activity">
    <reaction evidence="9">
        <text>feruloyl-polysaccharide + H2O = ferulate + polysaccharide.</text>
        <dbReference type="EC" id="3.1.1.73"/>
    </reaction>
</comment>
<evidence type="ECO:0000256" key="2">
    <source>
        <dbReference type="ARBA" id="ARBA00013091"/>
    </source>
</evidence>
<dbReference type="GO" id="GO:0045493">
    <property type="term" value="P:xylan catabolic process"/>
    <property type="evidence" value="ECO:0007669"/>
    <property type="project" value="UniProtKB-KW"/>
</dbReference>
<dbReference type="AlphaFoldDB" id="A0AAN7UFJ5"/>
<dbReference type="Pfam" id="PF00326">
    <property type="entry name" value="Peptidase_S9"/>
    <property type="match status" value="1"/>
</dbReference>
<sequence>MPSGGPRTFPWHRATMHPLSYIAGFIAASVTPALAAPAATLQARATAGCGKTHLLRGITTYHGLTSSGRDRSYSVHLPGDYDKSRPYPVVLGFHGSSSIGLFFEVDTKMSESRFSANKIMVYPNGVGGAWAGANYSELSVDEDLQFVTDLLTELRDEYCVDDSRIYATGISNGGGFVNAIACSPVGDEFAAFAPASGAYYTDNAGVTGGCSPTRSPLPVLEIHGGSDASVLYDGGVGEGGMEPAIPTWLGWWAERNACTSSKVEDSFGGDVHHTMWTCADGVEGALQHWKIDDMGHCWASTEINFSQISVLEGPTHIQASQIVMDFFDKFTKP</sequence>
<dbReference type="GO" id="GO:0030600">
    <property type="term" value="F:feruloyl esterase activity"/>
    <property type="evidence" value="ECO:0007669"/>
    <property type="project" value="UniProtKB-EC"/>
</dbReference>
<dbReference type="InterPro" id="IPR029058">
    <property type="entry name" value="AB_hydrolase_fold"/>
</dbReference>
<evidence type="ECO:0000256" key="5">
    <source>
        <dbReference type="ARBA" id="ARBA00022729"/>
    </source>
</evidence>
<organism evidence="11 12">
    <name type="scientific">Xylaria bambusicola</name>
    <dbReference type="NCBI Taxonomy" id="326684"/>
    <lineage>
        <taxon>Eukaryota</taxon>
        <taxon>Fungi</taxon>
        <taxon>Dikarya</taxon>
        <taxon>Ascomycota</taxon>
        <taxon>Pezizomycotina</taxon>
        <taxon>Sordariomycetes</taxon>
        <taxon>Xylariomycetidae</taxon>
        <taxon>Xylariales</taxon>
        <taxon>Xylariaceae</taxon>
        <taxon>Xylaria</taxon>
    </lineage>
</organism>
<dbReference type="PANTHER" id="PTHR38050:SF2">
    <property type="entry name" value="FERULOYL ESTERASE C-RELATED"/>
    <property type="match status" value="1"/>
</dbReference>
<dbReference type="EC" id="3.1.1.73" evidence="2"/>
<dbReference type="GO" id="GO:0006508">
    <property type="term" value="P:proteolysis"/>
    <property type="evidence" value="ECO:0007669"/>
    <property type="project" value="InterPro"/>
</dbReference>
<evidence type="ECO:0000256" key="3">
    <source>
        <dbReference type="ARBA" id="ARBA00022525"/>
    </source>
</evidence>
<accession>A0AAN7UFJ5</accession>
<evidence type="ECO:0000256" key="1">
    <source>
        <dbReference type="ARBA" id="ARBA00004613"/>
    </source>
</evidence>
<evidence type="ECO:0000313" key="11">
    <source>
        <dbReference type="EMBL" id="KAK5627363.1"/>
    </source>
</evidence>
<keyword evidence="5" id="KW-0732">Signal</keyword>
<dbReference type="Proteomes" id="UP001305414">
    <property type="component" value="Unassembled WGS sequence"/>
</dbReference>
<evidence type="ECO:0000256" key="8">
    <source>
        <dbReference type="ARBA" id="ARBA00023326"/>
    </source>
</evidence>
<evidence type="ECO:0000256" key="6">
    <source>
        <dbReference type="ARBA" id="ARBA00022801"/>
    </source>
</evidence>
<protein>
    <recommendedName>
        <fullName evidence="2">feruloyl esterase</fullName>
        <ecNumber evidence="2">3.1.1.73</ecNumber>
    </recommendedName>
</protein>